<dbReference type="Pfam" id="PF11951">
    <property type="entry name" value="Fungal_trans_2"/>
    <property type="match status" value="1"/>
</dbReference>
<organism evidence="2 3">
    <name type="scientific">Penicillium angulare</name>
    <dbReference type="NCBI Taxonomy" id="116970"/>
    <lineage>
        <taxon>Eukaryota</taxon>
        <taxon>Fungi</taxon>
        <taxon>Dikarya</taxon>
        <taxon>Ascomycota</taxon>
        <taxon>Pezizomycotina</taxon>
        <taxon>Eurotiomycetes</taxon>
        <taxon>Eurotiomycetidae</taxon>
        <taxon>Eurotiales</taxon>
        <taxon>Aspergillaceae</taxon>
        <taxon>Penicillium</taxon>
    </lineage>
</organism>
<reference evidence="2" key="2">
    <citation type="journal article" date="2023" name="IMA Fungus">
        <title>Comparative genomic study of the Penicillium genus elucidates a diverse pangenome and 15 lateral gene transfer events.</title>
        <authorList>
            <person name="Petersen C."/>
            <person name="Sorensen T."/>
            <person name="Nielsen M.R."/>
            <person name="Sondergaard T.E."/>
            <person name="Sorensen J.L."/>
            <person name="Fitzpatrick D.A."/>
            <person name="Frisvad J.C."/>
            <person name="Nielsen K.L."/>
        </authorList>
    </citation>
    <scope>NUCLEOTIDE SEQUENCE</scope>
    <source>
        <strain evidence="2">IBT 30069</strain>
    </source>
</reference>
<dbReference type="PANTHER" id="PTHR38111">
    <property type="entry name" value="ZN(2)-C6 FUNGAL-TYPE DOMAIN-CONTAINING PROTEIN-RELATED"/>
    <property type="match status" value="1"/>
</dbReference>
<evidence type="ECO:0000313" key="3">
    <source>
        <dbReference type="Proteomes" id="UP001149165"/>
    </source>
</evidence>
<reference evidence="2" key="1">
    <citation type="submission" date="2022-11" db="EMBL/GenBank/DDBJ databases">
        <authorList>
            <person name="Petersen C."/>
        </authorList>
    </citation>
    <scope>NUCLEOTIDE SEQUENCE</scope>
    <source>
        <strain evidence="2">IBT 30069</strain>
    </source>
</reference>
<keyword evidence="3" id="KW-1185">Reference proteome</keyword>
<feature type="region of interest" description="Disordered" evidence="1">
    <location>
        <begin position="439"/>
        <end position="477"/>
    </location>
</feature>
<gene>
    <name evidence="2" type="ORF">N7456_001344</name>
</gene>
<dbReference type="EMBL" id="JAPQKH010000001">
    <property type="protein sequence ID" value="KAJ5116996.1"/>
    <property type="molecule type" value="Genomic_DNA"/>
</dbReference>
<feature type="compositionally biased region" description="Low complexity" evidence="1">
    <location>
        <begin position="16"/>
        <end position="66"/>
    </location>
</feature>
<dbReference type="InterPro" id="IPR053178">
    <property type="entry name" value="Osmoadaptation_assoc"/>
</dbReference>
<feature type="compositionally biased region" description="Low complexity" evidence="1">
    <location>
        <begin position="450"/>
        <end position="469"/>
    </location>
</feature>
<evidence type="ECO:0000313" key="2">
    <source>
        <dbReference type="EMBL" id="KAJ5116996.1"/>
    </source>
</evidence>
<comment type="caution">
    <text evidence="2">The sequence shown here is derived from an EMBL/GenBank/DDBJ whole genome shotgun (WGS) entry which is preliminary data.</text>
</comment>
<dbReference type="PANTHER" id="PTHR38111:SF10">
    <property type="entry name" value="C6 FINGER DOMAIN-CONTAINING PROTEIN"/>
    <property type="match status" value="1"/>
</dbReference>
<evidence type="ECO:0000256" key="1">
    <source>
        <dbReference type="SAM" id="MobiDB-lite"/>
    </source>
</evidence>
<dbReference type="Proteomes" id="UP001149165">
    <property type="component" value="Unassembled WGS sequence"/>
</dbReference>
<dbReference type="OrthoDB" id="191686at2759"/>
<proteinExistence type="predicted"/>
<accession>A0A9W9GDV0</accession>
<dbReference type="AlphaFoldDB" id="A0A9W9GDV0"/>
<dbReference type="InterPro" id="IPR021858">
    <property type="entry name" value="Fun_TF"/>
</dbReference>
<sequence>MPRGRSSFRTVSDTHSQPQSQPQSQSQSQKSTTLSLRSRSSQSSSLSSSSSSSSPSSSSSGRQSSSREIPFDHTDRSNAQYSLVPFDEDVTPSLVAKAACVPQTQLYINFVLDVFPCYFKATETRVPINWVEYVESRQGGADTPFDWAIRSLTTIYMGSLHNDQRYLDAGRELYIRGLRGLTARLNDPVSAKSDETLSAAIALAVFEMLACTSDKGWIHHASGIRALMRLRGPAAHSSGFGAALYIAYRNILITSALVAGEDCFLEEPEWQALNEQIAAENAKQPNSSVHTDITERAFREVVKLPGLVRRVSKQPSVVANVRRRGRNWPSVLVDVLATRAALRGIHTEFSMSVSTLRSGAAGGQESTSTSTSQSGSGFIGPIPHHFFDGFSRLSIQGIRSAILLLNYMVIILDPSQRADAEVENGIIEGQMREANDLAGLVPISPPTPSSPSASASASPSLPRSSGRPSLNIESRLTPEARQPACSNWMDRIALTMGLEGVRITLVED</sequence>
<name>A0A9W9GDV0_9EURO</name>
<feature type="region of interest" description="Disordered" evidence="1">
    <location>
        <begin position="1"/>
        <end position="74"/>
    </location>
</feature>
<protein>
    <submittedName>
        <fullName evidence="2">Uncharacterized protein</fullName>
    </submittedName>
</protein>